<sequence length="56" mass="6322">MPSGCRTSMQLSPRFACAHSDFLLFYCTQVLISFSTCTFRLLYISVQLKPRGEGRG</sequence>
<dbReference type="AlphaFoldDB" id="A0A0A9FE63"/>
<reference evidence="2" key="2">
    <citation type="journal article" date="2015" name="Data Brief">
        <title>Shoot transcriptome of the giant reed, Arundo donax.</title>
        <authorList>
            <person name="Barrero R.A."/>
            <person name="Guerrero F.D."/>
            <person name="Moolhuijzen P."/>
            <person name="Goolsby J.A."/>
            <person name="Tidwell J."/>
            <person name="Bellgard S.E."/>
            <person name="Bellgard M.I."/>
        </authorList>
    </citation>
    <scope>NUCLEOTIDE SEQUENCE</scope>
    <source>
        <tissue evidence="2">Shoot tissue taken approximately 20 cm above the soil surface</tissue>
    </source>
</reference>
<name>A0A0A9FE63_ARUDO</name>
<reference evidence="2" key="1">
    <citation type="submission" date="2014-09" db="EMBL/GenBank/DDBJ databases">
        <authorList>
            <person name="Magalhaes I.L.F."/>
            <person name="Oliveira U."/>
            <person name="Santos F.R."/>
            <person name="Vidigal T.H.D.A."/>
            <person name="Brescovit A.D."/>
            <person name="Santos A.J."/>
        </authorList>
    </citation>
    <scope>NUCLEOTIDE SEQUENCE</scope>
    <source>
        <tissue evidence="2">Shoot tissue taken approximately 20 cm above the soil surface</tissue>
    </source>
</reference>
<proteinExistence type="predicted"/>
<evidence type="ECO:0000313" key="2">
    <source>
        <dbReference type="EMBL" id="JAE09514.1"/>
    </source>
</evidence>
<evidence type="ECO:0000256" key="1">
    <source>
        <dbReference type="SAM" id="Phobius"/>
    </source>
</evidence>
<dbReference type="EMBL" id="GBRH01188382">
    <property type="protein sequence ID" value="JAE09514.1"/>
    <property type="molecule type" value="Transcribed_RNA"/>
</dbReference>
<keyword evidence="1" id="KW-0812">Transmembrane</keyword>
<accession>A0A0A9FE63</accession>
<keyword evidence="1" id="KW-1133">Transmembrane helix</keyword>
<organism evidence="2">
    <name type="scientific">Arundo donax</name>
    <name type="common">Giant reed</name>
    <name type="synonym">Donax arundinaceus</name>
    <dbReference type="NCBI Taxonomy" id="35708"/>
    <lineage>
        <taxon>Eukaryota</taxon>
        <taxon>Viridiplantae</taxon>
        <taxon>Streptophyta</taxon>
        <taxon>Embryophyta</taxon>
        <taxon>Tracheophyta</taxon>
        <taxon>Spermatophyta</taxon>
        <taxon>Magnoliopsida</taxon>
        <taxon>Liliopsida</taxon>
        <taxon>Poales</taxon>
        <taxon>Poaceae</taxon>
        <taxon>PACMAD clade</taxon>
        <taxon>Arundinoideae</taxon>
        <taxon>Arundineae</taxon>
        <taxon>Arundo</taxon>
    </lineage>
</organism>
<feature type="transmembrane region" description="Helical" evidence="1">
    <location>
        <begin position="23"/>
        <end position="43"/>
    </location>
</feature>
<keyword evidence="1" id="KW-0472">Membrane</keyword>
<protein>
    <submittedName>
        <fullName evidence="2">Uncharacterized protein</fullName>
    </submittedName>
</protein>